<evidence type="ECO:0000313" key="2">
    <source>
        <dbReference type="Proteomes" id="UP001243717"/>
    </source>
</evidence>
<evidence type="ECO:0000313" key="1">
    <source>
        <dbReference type="EMBL" id="MDQ8192923.1"/>
    </source>
</evidence>
<comment type="caution">
    <text evidence="1">The sequence shown here is derived from an EMBL/GenBank/DDBJ whole genome shotgun (WGS) entry which is preliminary data.</text>
</comment>
<proteinExistence type="predicted"/>
<accession>A0ABU1AH11</accession>
<dbReference type="Proteomes" id="UP001243717">
    <property type="component" value="Unassembled WGS sequence"/>
</dbReference>
<keyword evidence="2" id="KW-1185">Reference proteome</keyword>
<sequence length="269" mass="28279">MVSHADLIVSETFNYTIDESVDGKNGGTGWSGAWNAGSGGVSPTTDYNISAPTGYSGSSSPVLRIASDGNGTLSVNRNLATGINMSPSSETSLYFSFLWARTDTNATNGSEAAQFTFQTTSGTPLAKVGINGNEQIFAGFDSTTSDASQTLSVTNNTTTTGNYLLVGKILLNQDGTDDELYLSVFDSSASITGEPTSWDLSTADDISGTIGRINLSSQRFAQSTYWDNISIGTSFADVTNIPEPSVFALTMGVGALCIMGSRRKRSYTE</sequence>
<reference evidence="1 2" key="1">
    <citation type="submission" date="2023-04" db="EMBL/GenBank/DDBJ databases">
        <title>A novel bacteria isolated from coastal sediment.</title>
        <authorList>
            <person name="Liu X.-J."/>
            <person name="Du Z.-J."/>
        </authorList>
    </citation>
    <scope>NUCLEOTIDE SEQUENCE [LARGE SCALE GENOMIC DNA]</scope>
    <source>
        <strain evidence="1 2">SDUM461004</strain>
    </source>
</reference>
<evidence type="ECO:0008006" key="3">
    <source>
        <dbReference type="Google" id="ProtNLM"/>
    </source>
</evidence>
<gene>
    <name evidence="1" type="ORF">QEH59_00700</name>
</gene>
<organism evidence="1 2">
    <name type="scientific">Thalassobacterium sedimentorum</name>
    <dbReference type="NCBI Taxonomy" id="3041258"/>
    <lineage>
        <taxon>Bacteria</taxon>
        <taxon>Pseudomonadati</taxon>
        <taxon>Verrucomicrobiota</taxon>
        <taxon>Opitutia</taxon>
        <taxon>Puniceicoccales</taxon>
        <taxon>Coraliomargaritaceae</taxon>
        <taxon>Thalassobacterium</taxon>
    </lineage>
</organism>
<protein>
    <recommendedName>
        <fullName evidence="3">PEP-CTERM protein-sorting domain-containing protein</fullName>
    </recommendedName>
</protein>
<name>A0ABU1AH11_9BACT</name>
<dbReference type="EMBL" id="JARXIC010000001">
    <property type="protein sequence ID" value="MDQ8192923.1"/>
    <property type="molecule type" value="Genomic_DNA"/>
</dbReference>